<keyword evidence="2" id="KW-0963">Cytoplasm</keyword>
<keyword evidence="3" id="KW-0808">Transferase</keyword>
<dbReference type="InterPro" id="IPR010963">
    <property type="entry name" value="PHA_synth_I"/>
</dbReference>
<evidence type="ECO:0000313" key="7">
    <source>
        <dbReference type="Proteomes" id="UP000245790"/>
    </source>
</evidence>
<dbReference type="InterPro" id="IPR010941">
    <property type="entry name" value="PhaC_N"/>
</dbReference>
<reference evidence="6 7" key="1">
    <citation type="submission" date="2018-05" db="EMBL/GenBank/DDBJ databases">
        <title>Genomic Encyclopedia of Type Strains, Phase IV (KMG-IV): sequencing the most valuable type-strain genomes for metagenomic binning, comparative biology and taxonomic classification.</title>
        <authorList>
            <person name="Goeker M."/>
        </authorList>
    </citation>
    <scope>NUCLEOTIDE SEQUENCE [LARGE SCALE GENOMIC DNA]</scope>
    <source>
        <strain evidence="6 7">DSM 25350</strain>
    </source>
</reference>
<evidence type="ECO:0000313" key="6">
    <source>
        <dbReference type="EMBL" id="PWK51702.1"/>
    </source>
</evidence>
<sequence length="574" mass="65557">MSENESQQAFTQMIKQLGQQMVDAGQLMQDNAERFWFNAQRQSLMMQEISDAITELSKNPQLLQQYQQQIFQALSEPSDSQVEKKDRRFQHEAWQQPGFAELKQLYLSFSQLTQQLFNDLPEQDAAKKQRQQFYIRQWLSAISPSNYLMTNPEALQQAQNTNGLSVLQGIQNYLDDMKRNKGMQNIRMTDLSAFELGKNIACTPGSVIFQNDLFQLIQYTPTTQKVAQKPLLVVPPWINKYYILDLQAHNSWVKWVVDQGFTVFMISWVNPDKQHKHLAFDDYMKQGVVEATNAIEQHTGEQAINAVGYCLGGTLLGCTLAYMKAKGDQRIQSATFFTTLLDFSDPGELGCFISEQQLDILEQQMAHEGVLDGRSLALAYNMLRENELHWSYHVNNYLLGKEPPVFDLLYWNSDATNLPANMHRFYLRNMYQENRLKDPSGITLDGTAIDISKIDIPSYFLSAQKDHIALWKSTYLGAQQLSGNVEFVLSGSGHVAGVINPPENQKYSYFTHPEISSSADNWLSAAQETEGSWWEHWRDWLKQHSGDSVAARAINDGKLPALEPAPGEYVKKKC</sequence>
<evidence type="ECO:0000256" key="2">
    <source>
        <dbReference type="ARBA" id="ARBA00022490"/>
    </source>
</evidence>
<dbReference type="AlphaFoldDB" id="A0A316FTV9"/>
<dbReference type="GO" id="GO:0005737">
    <property type="term" value="C:cytoplasm"/>
    <property type="evidence" value="ECO:0007669"/>
    <property type="project" value="UniProtKB-SubCell"/>
</dbReference>
<evidence type="ECO:0000256" key="3">
    <source>
        <dbReference type="ARBA" id="ARBA00022679"/>
    </source>
</evidence>
<evidence type="ECO:0000259" key="5">
    <source>
        <dbReference type="Pfam" id="PF07167"/>
    </source>
</evidence>
<dbReference type="GO" id="GO:0016746">
    <property type="term" value="F:acyltransferase activity"/>
    <property type="evidence" value="ECO:0007669"/>
    <property type="project" value="UniProtKB-KW"/>
</dbReference>
<feature type="domain" description="Poly-beta-hydroxybutyrate polymerase N-terminal" evidence="5">
    <location>
        <begin position="85"/>
        <end position="256"/>
    </location>
</feature>
<dbReference type="Proteomes" id="UP000245790">
    <property type="component" value="Unassembled WGS sequence"/>
</dbReference>
<keyword evidence="7" id="KW-1185">Reference proteome</keyword>
<comment type="subcellular location">
    <subcellularLocation>
        <location evidence="1">Cytoplasm</location>
    </subcellularLocation>
</comment>
<gene>
    <name evidence="6" type="ORF">C8D97_10517</name>
</gene>
<dbReference type="Gene3D" id="3.40.50.1820">
    <property type="entry name" value="alpha/beta hydrolase"/>
    <property type="match status" value="1"/>
</dbReference>
<accession>A0A316FTV9</accession>
<dbReference type="PANTHER" id="PTHR36837">
    <property type="entry name" value="POLY(3-HYDROXYALKANOATE) POLYMERASE SUBUNIT PHAC"/>
    <property type="match status" value="1"/>
</dbReference>
<dbReference type="RefSeq" id="WP_170115173.1">
    <property type="nucleotide sequence ID" value="NZ_QGGU01000005.1"/>
</dbReference>
<dbReference type="InterPro" id="IPR029058">
    <property type="entry name" value="AB_hydrolase_fold"/>
</dbReference>
<keyword evidence="4" id="KW-0012">Acyltransferase</keyword>
<organism evidence="6 7">
    <name type="scientific">Pleionea mediterranea</name>
    <dbReference type="NCBI Taxonomy" id="523701"/>
    <lineage>
        <taxon>Bacteria</taxon>
        <taxon>Pseudomonadati</taxon>
        <taxon>Pseudomonadota</taxon>
        <taxon>Gammaproteobacteria</taxon>
        <taxon>Oceanospirillales</taxon>
        <taxon>Pleioneaceae</taxon>
        <taxon>Pleionea</taxon>
    </lineage>
</organism>
<dbReference type="SUPFAM" id="SSF53474">
    <property type="entry name" value="alpha/beta-Hydrolases"/>
    <property type="match status" value="1"/>
</dbReference>
<evidence type="ECO:0000256" key="4">
    <source>
        <dbReference type="ARBA" id="ARBA00023315"/>
    </source>
</evidence>
<name>A0A316FTV9_9GAMM</name>
<dbReference type="Pfam" id="PF07167">
    <property type="entry name" value="PhaC_N"/>
    <property type="match status" value="1"/>
</dbReference>
<dbReference type="GO" id="GO:0042619">
    <property type="term" value="P:poly-hydroxybutyrate biosynthetic process"/>
    <property type="evidence" value="ECO:0007669"/>
    <property type="project" value="InterPro"/>
</dbReference>
<dbReference type="NCBIfam" id="TIGR01838">
    <property type="entry name" value="PHA_synth_I"/>
    <property type="match status" value="1"/>
</dbReference>
<dbReference type="InterPro" id="IPR051321">
    <property type="entry name" value="PHA/PHB_synthase"/>
</dbReference>
<protein>
    <submittedName>
        <fullName evidence="6">Polyhydroxyalkanoate synthase</fullName>
    </submittedName>
</protein>
<evidence type="ECO:0000256" key="1">
    <source>
        <dbReference type="ARBA" id="ARBA00004496"/>
    </source>
</evidence>
<dbReference type="EMBL" id="QGGU01000005">
    <property type="protein sequence ID" value="PWK51702.1"/>
    <property type="molecule type" value="Genomic_DNA"/>
</dbReference>
<dbReference type="PANTHER" id="PTHR36837:SF5">
    <property type="entry name" value="POLY-3-HYDROXYBUTYRATE SYNTHASE"/>
    <property type="match status" value="1"/>
</dbReference>
<comment type="caution">
    <text evidence="6">The sequence shown here is derived from an EMBL/GenBank/DDBJ whole genome shotgun (WGS) entry which is preliminary data.</text>
</comment>
<proteinExistence type="predicted"/>